<dbReference type="SUPFAM" id="SSF101898">
    <property type="entry name" value="NHL repeat"/>
    <property type="match status" value="1"/>
</dbReference>
<sequence length="918" mass="105961">MPARLKPFQFLALLLPLWLCAQHILPPIQNYRTFDYHAASKNWGLAANEAGEIFVANNKGLLHFNGEGWTLYELPDRTVIRSVAYIDAKVYTGSYEEFGYWEKDATGVLQYTSLTHLIKEHKFTSEEFWQILSYNDSILFRSFSGIYQYKDDDITIIDSDLISVNIALYEGRLVVAADGGFYLLENEELVRIKDLGLLDGKTIIDMVPTPEGFLIGTKLNGCYLYRNDRVAAWDAPINAELKAQQLNRILPLNDHKIAFGTIKNGIYLYDLEREASQHLNRETGLQNNTVLALLQFKDQLWAGLDNGISRINLDAPITSYTDYSGVVGTVYDLALFQGTLYMGSNTGIYYFEDDRLHFLQGSQGHVWDLEILEGELLAGHNTGTFRIEKATMDKISDISGGYQFAKVPENGSTYLQGTYTGMARYQKNAAGKWQVKRVAGIDFPVNQLCFETPRTLWAAHPYRGLYRMTIDPDYGQIMEKQKIATDALPSNFNIKLYKIKNQIVIQSGGRWHKYDPILDEITDFEEFRPYDHMRLVHHDRGYFWFIDSERSKELISTDLKKDSLAIAEPLLKKRMVPDTEAMVKINDSIYLLSLVDGFGRIDLNGLKQHLRNTEILAPKLAFFRDGEKRHPLTDSIFQVPNGNTRNIRIQVTAPESFRSRYRYALKGPENRSAYTDTGTIDFQNLPHGSYTLLVATLGRDNGTSPIKEIRFEIAPPWYLSWWSLLIYTGVLIATIFIVREYHRRKLRREQVALKRQMHREEQERSAAREKQKLEQEIMQKQKELARTTLNIAKKNELILELKDMLALNKKAFSNQRRYHSLQKKLEASLDGDADWKYFEINFKELHGDFFEGLLRQFPKLTPKDLKLCAYLKMNLSSKEIAPLMGISTRGVEIHRYRLRKKLNMEKAQNLSRFLIQFS</sequence>
<evidence type="ECO:0000313" key="4">
    <source>
        <dbReference type="EMBL" id="MDT7829378.1"/>
    </source>
</evidence>
<comment type="caution">
    <text evidence="4">The sequence shown here is derived from an EMBL/GenBank/DDBJ whole genome shotgun (WGS) entry which is preliminary data.</text>
</comment>
<keyword evidence="2" id="KW-0472">Membrane</keyword>
<dbReference type="SMART" id="SM00421">
    <property type="entry name" value="HTH_LUXR"/>
    <property type="match status" value="1"/>
</dbReference>
<evidence type="ECO:0000259" key="3">
    <source>
        <dbReference type="SMART" id="SM00421"/>
    </source>
</evidence>
<evidence type="ECO:0000256" key="1">
    <source>
        <dbReference type="SAM" id="Coils"/>
    </source>
</evidence>
<evidence type="ECO:0000313" key="5">
    <source>
        <dbReference type="Proteomes" id="UP001250656"/>
    </source>
</evidence>
<gene>
    <name evidence="4" type="ORF">RQM65_11930</name>
</gene>
<keyword evidence="2" id="KW-1133">Transmembrane helix</keyword>
<organism evidence="4 5">
    <name type="scientific">Pricia mediterranea</name>
    <dbReference type="NCBI Taxonomy" id="3076079"/>
    <lineage>
        <taxon>Bacteria</taxon>
        <taxon>Pseudomonadati</taxon>
        <taxon>Bacteroidota</taxon>
        <taxon>Flavobacteriia</taxon>
        <taxon>Flavobacteriales</taxon>
        <taxon>Flavobacteriaceae</taxon>
        <taxon>Pricia</taxon>
    </lineage>
</organism>
<feature type="transmembrane region" description="Helical" evidence="2">
    <location>
        <begin position="717"/>
        <end position="738"/>
    </location>
</feature>
<keyword evidence="5" id="KW-1185">Reference proteome</keyword>
<dbReference type="InterPro" id="IPR016032">
    <property type="entry name" value="Sig_transdc_resp-reg_C-effctor"/>
</dbReference>
<dbReference type="InterPro" id="IPR000792">
    <property type="entry name" value="Tscrpt_reg_LuxR_C"/>
</dbReference>
<name>A0ABU3L7N5_9FLAO</name>
<accession>A0ABU3L7N5</accession>
<dbReference type="Pfam" id="PF00196">
    <property type="entry name" value="GerE"/>
    <property type="match status" value="1"/>
</dbReference>
<protein>
    <submittedName>
        <fullName evidence="4">LuxR C-terminal-related transcriptional regulator</fullName>
    </submittedName>
</protein>
<dbReference type="SUPFAM" id="SSF46894">
    <property type="entry name" value="C-terminal effector domain of the bipartite response regulators"/>
    <property type="match status" value="1"/>
</dbReference>
<keyword evidence="1" id="KW-0175">Coiled coil</keyword>
<dbReference type="InterPro" id="IPR015943">
    <property type="entry name" value="WD40/YVTN_repeat-like_dom_sf"/>
</dbReference>
<dbReference type="Gene3D" id="2.60.40.10">
    <property type="entry name" value="Immunoglobulins"/>
    <property type="match status" value="1"/>
</dbReference>
<dbReference type="EMBL" id="JAVTTP010000001">
    <property type="protein sequence ID" value="MDT7829378.1"/>
    <property type="molecule type" value="Genomic_DNA"/>
</dbReference>
<feature type="coiled-coil region" evidence="1">
    <location>
        <begin position="743"/>
        <end position="790"/>
    </location>
</feature>
<reference evidence="4 5" key="1">
    <citation type="submission" date="2023-09" db="EMBL/GenBank/DDBJ databases">
        <title>Novel taxa isolated from Blanes Bay.</title>
        <authorList>
            <person name="Rey-Velasco X."/>
            <person name="Lucena T."/>
        </authorList>
    </citation>
    <scope>NUCLEOTIDE SEQUENCE [LARGE SCALE GENOMIC DNA]</scope>
    <source>
        <strain evidence="4 5">S334</strain>
    </source>
</reference>
<feature type="domain" description="HTH luxR-type" evidence="3">
    <location>
        <begin position="857"/>
        <end position="914"/>
    </location>
</feature>
<proteinExistence type="predicted"/>
<dbReference type="InterPro" id="IPR013783">
    <property type="entry name" value="Ig-like_fold"/>
</dbReference>
<evidence type="ECO:0000256" key="2">
    <source>
        <dbReference type="SAM" id="Phobius"/>
    </source>
</evidence>
<dbReference type="RefSeq" id="WP_314015270.1">
    <property type="nucleotide sequence ID" value="NZ_JAVTTP010000001.1"/>
</dbReference>
<dbReference type="InterPro" id="IPR036388">
    <property type="entry name" value="WH-like_DNA-bd_sf"/>
</dbReference>
<keyword evidence="2" id="KW-0812">Transmembrane</keyword>
<dbReference type="Proteomes" id="UP001250656">
    <property type="component" value="Unassembled WGS sequence"/>
</dbReference>
<dbReference type="Gene3D" id="2.130.10.10">
    <property type="entry name" value="YVTN repeat-like/Quinoprotein amine dehydrogenase"/>
    <property type="match status" value="2"/>
</dbReference>
<dbReference type="Gene3D" id="1.10.10.10">
    <property type="entry name" value="Winged helix-like DNA-binding domain superfamily/Winged helix DNA-binding domain"/>
    <property type="match status" value="1"/>
</dbReference>